<dbReference type="SUPFAM" id="SSF54189">
    <property type="entry name" value="Ribosomal proteins S24e, L23 and L15e"/>
    <property type="match status" value="1"/>
</dbReference>
<dbReference type="InterPro" id="IPR012677">
    <property type="entry name" value="Nucleotide-bd_a/b_plait_sf"/>
</dbReference>
<proteinExistence type="inferred from homology"/>
<dbReference type="InterPro" id="IPR012678">
    <property type="entry name" value="Ribosomal_uL23/eL15/eS24_sf"/>
</dbReference>
<dbReference type="EMBL" id="MU004188">
    <property type="protein sequence ID" value="KAF2496268.1"/>
    <property type="molecule type" value="Genomic_DNA"/>
</dbReference>
<accession>A0A6A6QUT5</accession>
<dbReference type="OrthoDB" id="275582at2759"/>
<keyword evidence="2" id="KW-0689">Ribosomal protein</keyword>
<dbReference type="PANTHER" id="PTHR12059">
    <property type="entry name" value="RIBOSOMAL PROTEIN L23-RELATED"/>
    <property type="match status" value="1"/>
</dbReference>
<dbReference type="Proteomes" id="UP000799750">
    <property type="component" value="Unassembled WGS sequence"/>
</dbReference>
<sequence>MVRFGRKEVYLPNAVIALMKSEHLPATHAKFRVPLTFSKLDLRDYLYHAYGLRTDKIRSYVQQQRVQHDRPDATMPQQNKWFRPKAIKHMTVEMDKPFLWPEDPDNWEPWSKEIFNELQQNANDRDKPATRVKAAKMEGDTLATQARELLEGKKRWRRTPVDEEAVEVDSDVKI</sequence>
<keyword evidence="3" id="KW-0687">Ribonucleoprotein</keyword>
<evidence type="ECO:0000256" key="1">
    <source>
        <dbReference type="ARBA" id="ARBA00006700"/>
    </source>
</evidence>
<organism evidence="5 6">
    <name type="scientific">Lophium mytilinum</name>
    <dbReference type="NCBI Taxonomy" id="390894"/>
    <lineage>
        <taxon>Eukaryota</taxon>
        <taxon>Fungi</taxon>
        <taxon>Dikarya</taxon>
        <taxon>Ascomycota</taxon>
        <taxon>Pezizomycotina</taxon>
        <taxon>Dothideomycetes</taxon>
        <taxon>Pleosporomycetidae</taxon>
        <taxon>Mytilinidiales</taxon>
        <taxon>Mytilinidiaceae</taxon>
        <taxon>Lophium</taxon>
    </lineage>
</organism>
<comment type="similarity">
    <text evidence="1">Belongs to the universal ribosomal protein uL23 family.</text>
</comment>
<evidence type="ECO:0000256" key="2">
    <source>
        <dbReference type="ARBA" id="ARBA00022980"/>
    </source>
</evidence>
<evidence type="ECO:0000313" key="6">
    <source>
        <dbReference type="Proteomes" id="UP000799750"/>
    </source>
</evidence>
<gene>
    <name evidence="5" type="ORF">BU16DRAFT_485826</name>
</gene>
<dbReference type="AlphaFoldDB" id="A0A6A6QUT5"/>
<evidence type="ECO:0000313" key="5">
    <source>
        <dbReference type="EMBL" id="KAF2496268.1"/>
    </source>
</evidence>
<dbReference type="GO" id="GO:0005762">
    <property type="term" value="C:mitochondrial large ribosomal subunit"/>
    <property type="evidence" value="ECO:0007669"/>
    <property type="project" value="TreeGrafter"/>
</dbReference>
<name>A0A6A6QUT5_9PEZI</name>
<reference evidence="5" key="1">
    <citation type="journal article" date="2020" name="Stud. Mycol.">
        <title>101 Dothideomycetes genomes: a test case for predicting lifestyles and emergence of pathogens.</title>
        <authorList>
            <person name="Haridas S."/>
            <person name="Albert R."/>
            <person name="Binder M."/>
            <person name="Bloem J."/>
            <person name="Labutti K."/>
            <person name="Salamov A."/>
            <person name="Andreopoulos B."/>
            <person name="Baker S."/>
            <person name="Barry K."/>
            <person name="Bills G."/>
            <person name="Bluhm B."/>
            <person name="Cannon C."/>
            <person name="Castanera R."/>
            <person name="Culley D."/>
            <person name="Daum C."/>
            <person name="Ezra D."/>
            <person name="Gonzalez J."/>
            <person name="Henrissat B."/>
            <person name="Kuo A."/>
            <person name="Liang C."/>
            <person name="Lipzen A."/>
            <person name="Lutzoni F."/>
            <person name="Magnuson J."/>
            <person name="Mondo S."/>
            <person name="Nolan M."/>
            <person name="Ohm R."/>
            <person name="Pangilinan J."/>
            <person name="Park H.-J."/>
            <person name="Ramirez L."/>
            <person name="Alfaro M."/>
            <person name="Sun H."/>
            <person name="Tritt A."/>
            <person name="Yoshinaga Y."/>
            <person name="Zwiers L.-H."/>
            <person name="Turgeon B."/>
            <person name="Goodwin S."/>
            <person name="Spatafora J."/>
            <person name="Crous P."/>
            <person name="Grigoriev I."/>
        </authorList>
    </citation>
    <scope>NUCLEOTIDE SEQUENCE</scope>
    <source>
        <strain evidence="5">CBS 269.34</strain>
    </source>
</reference>
<dbReference type="Gene3D" id="3.30.70.330">
    <property type="match status" value="1"/>
</dbReference>
<dbReference type="PANTHER" id="PTHR12059:SF5">
    <property type="entry name" value="LARGE RIBOSOMAL SUBUNIT PROTEIN UL23M"/>
    <property type="match status" value="1"/>
</dbReference>
<dbReference type="GO" id="GO:0032543">
    <property type="term" value="P:mitochondrial translation"/>
    <property type="evidence" value="ECO:0007669"/>
    <property type="project" value="TreeGrafter"/>
</dbReference>
<dbReference type="GO" id="GO:0003735">
    <property type="term" value="F:structural constituent of ribosome"/>
    <property type="evidence" value="ECO:0007669"/>
    <property type="project" value="InterPro"/>
</dbReference>
<evidence type="ECO:0000256" key="4">
    <source>
        <dbReference type="ARBA" id="ARBA00039977"/>
    </source>
</evidence>
<dbReference type="InterPro" id="IPR013025">
    <property type="entry name" value="Ribosomal_uL23-like"/>
</dbReference>
<evidence type="ECO:0000256" key="3">
    <source>
        <dbReference type="ARBA" id="ARBA00023274"/>
    </source>
</evidence>
<keyword evidence="6" id="KW-1185">Reference proteome</keyword>
<protein>
    <recommendedName>
        <fullName evidence="4">Large ribosomal subunit protein uL23m</fullName>
    </recommendedName>
</protein>